<dbReference type="PANTHER" id="PTHR14374">
    <property type="entry name" value="FOIE GRAS"/>
    <property type="match status" value="1"/>
</dbReference>
<organism evidence="10 12">
    <name type="scientific">Nicrophorus vespilloides</name>
    <name type="common">Boreal carrion beetle</name>
    <dbReference type="NCBI Taxonomy" id="110193"/>
    <lineage>
        <taxon>Eukaryota</taxon>
        <taxon>Metazoa</taxon>
        <taxon>Ecdysozoa</taxon>
        <taxon>Arthropoda</taxon>
        <taxon>Hexapoda</taxon>
        <taxon>Insecta</taxon>
        <taxon>Pterygota</taxon>
        <taxon>Neoptera</taxon>
        <taxon>Endopterygota</taxon>
        <taxon>Coleoptera</taxon>
        <taxon>Polyphaga</taxon>
        <taxon>Staphyliniformia</taxon>
        <taxon>Silphidae</taxon>
        <taxon>Nicrophorinae</taxon>
        <taxon>Nicrophorus</taxon>
    </lineage>
</organism>
<reference evidence="11 12" key="1">
    <citation type="submission" date="2025-05" db="UniProtKB">
        <authorList>
            <consortium name="RefSeq"/>
        </authorList>
    </citation>
    <scope>IDENTIFICATION</scope>
    <source>
        <tissue evidence="11 12">Whole Larva</tissue>
    </source>
</reference>
<keyword evidence="10" id="KW-1185">Reference proteome</keyword>
<dbReference type="RefSeq" id="XP_017779461.1">
    <property type="nucleotide sequence ID" value="XM_017923972.1"/>
</dbReference>
<feature type="domain" description="Trafficking protein particle complex subunit 11 C-terminal" evidence="9">
    <location>
        <begin position="1005"/>
        <end position="1055"/>
    </location>
</feature>
<dbReference type="GeneID" id="108564821"/>
<accession>A0ABM1MY11</accession>
<comment type="similarity">
    <text evidence="3">Belongs to the TRAPPC11 family.</text>
</comment>
<evidence type="ECO:0000259" key="9">
    <source>
        <dbReference type="Pfam" id="PF12742"/>
    </source>
</evidence>
<name>A0ABM1MY11_NICVS</name>
<evidence type="ECO:0000256" key="5">
    <source>
        <dbReference type="ARBA" id="ARBA00022448"/>
    </source>
</evidence>
<evidence type="ECO:0000256" key="2">
    <source>
        <dbReference type="ARBA" id="ARBA00004222"/>
    </source>
</evidence>
<proteinExistence type="inferred from homology"/>
<evidence type="ECO:0000256" key="7">
    <source>
        <dbReference type="ARBA" id="ARBA00023034"/>
    </source>
</evidence>
<evidence type="ECO:0000313" key="11">
    <source>
        <dbReference type="RefSeq" id="XP_017779460.1"/>
    </source>
</evidence>
<dbReference type="InterPro" id="IPR025876">
    <property type="entry name" value="TRAPPC11_C"/>
</dbReference>
<comment type="function">
    <text evidence="1">Involved in endoplasmic reticulum to Golgi apparatus trafficking at a very early stage.</text>
</comment>
<keyword evidence="5" id="KW-0813">Transport</keyword>
<keyword evidence="6" id="KW-0931">ER-Golgi transport</keyword>
<dbReference type="Pfam" id="PF11817">
    <property type="entry name" value="Foie-gras_1"/>
    <property type="match status" value="1"/>
</dbReference>
<dbReference type="RefSeq" id="XP_017779460.1">
    <property type="nucleotide sequence ID" value="XM_017923971.1"/>
</dbReference>
<evidence type="ECO:0000256" key="3">
    <source>
        <dbReference type="ARBA" id="ARBA00007051"/>
    </source>
</evidence>
<dbReference type="Pfam" id="PF12742">
    <property type="entry name" value="Gryzun-like"/>
    <property type="match status" value="1"/>
</dbReference>
<dbReference type="PANTHER" id="PTHR14374:SF0">
    <property type="entry name" value="TRAFFICKING PROTEIN PARTICLE COMPLEX SUBUNIT 11"/>
    <property type="match status" value="1"/>
</dbReference>
<evidence type="ECO:0000313" key="10">
    <source>
        <dbReference type="Proteomes" id="UP000695000"/>
    </source>
</evidence>
<protein>
    <recommendedName>
        <fullName evidence="4">Trafficking protein particle complex subunit 11</fullName>
    </recommendedName>
</protein>
<gene>
    <name evidence="11 12" type="primary">LOC108564821</name>
</gene>
<comment type="subcellular location">
    <subcellularLocation>
        <location evidence="2">Golgi apparatus</location>
        <location evidence="2">cis-Golgi network</location>
    </subcellularLocation>
</comment>
<evidence type="ECO:0000256" key="1">
    <source>
        <dbReference type="ARBA" id="ARBA00001995"/>
    </source>
</evidence>
<evidence type="ECO:0000259" key="8">
    <source>
        <dbReference type="Pfam" id="PF11817"/>
    </source>
</evidence>
<evidence type="ECO:0000313" key="12">
    <source>
        <dbReference type="RefSeq" id="XP_017779461.1"/>
    </source>
</evidence>
<dbReference type="Proteomes" id="UP000695000">
    <property type="component" value="Unplaced"/>
</dbReference>
<evidence type="ECO:0000256" key="4">
    <source>
        <dbReference type="ARBA" id="ARBA00021520"/>
    </source>
</evidence>
<keyword evidence="7" id="KW-0333">Golgi apparatus</keyword>
<feature type="domain" description="Trafficking protein particle complex subunit 11" evidence="8">
    <location>
        <begin position="266"/>
        <end position="520"/>
    </location>
</feature>
<evidence type="ECO:0000256" key="6">
    <source>
        <dbReference type="ARBA" id="ARBA00022892"/>
    </source>
</evidence>
<sequence>MQNVIPDQHAFPPELCAKPLSLVGISGLDTRNNATHKSIWDVFGNTKTDVSGLNYKLIDNAYEFPVVKPKRNSYEWYIPKGILKKNWMEKHLNKIPAVMVIFYDLDWNDPQWNEKMIECASRVQSIRVALEGRNTKLSVVLIQNHSVNPGDDDSHQTERVNALCTSCELNPNSLFVLPHGDHLQGYATRLAGAFNDLAQNYYHTEIRNVKSHREHLQKQTHQYLFVRHQFKMGFLSELKQDLHGAHKHYTHAYNNLLEIRIVDTNAMEIRTVAGFINYKLCRLMFSLNLPRDAISQFKAHTERFKTRYGFQELSFEHHAWMALQNQVFGDIFDEAVKLGLPAVQTQHPGLYYQQAVHHATLRKKACEDLCKGSNVYPLPDPLEGIATMDFYGQRPWRPGKMTSDPPDPQVEWNGIKALQFLENQVNHSIIIITLYGLAVAQFKTYRCPRTRRFLVVQMADEYYNSGDYGKALTLFSHMLWDYRSECWWSLLSHILYKALQCAFLTARIDDYVIFTLELLGSKSTLPKSQKLQIFENLNSVFRKQCPEAIVILPEIKKSRVLWKNLLGEAPQTYKLEMNNIVSCLDCKVRFQEEKYQVDGLVIIEILVRNSSDFQITLLGISISLENYVKNTEICVETTTNQDFCFAAGQVKRFIIEYKPNPADINKELEISSVHLYLGHMQNPLFDLQFNGLGNDIKSIPMELVHFRNCESIDFDNIKALLKCSVVPRHSKLAMHFEHAKPALVGEWYKIRINLADSRDYQVNNLIFEISLQDDDVSDTTEFKQMSLDNELEKLPIKVSLGDISPSDQCVTVLYMRAFTTGERNLQVNVSFNLHNDDLIPSSMEEFIHVSVVKPFDFSTKILTTHFEELIKHYVDETFVIMPIINCLSPWPLVIENTELDYHDNVHNEDVSISSQLIGCEVSNGETASEIYMANTSKVSDSPILIGNYTIHWKRANGESTITKIPINGLIVDFIPLDLSVSLPAYGLVRTPLLVEYQLKNKSHHLIQLDVSVEGSEAFMFAGHKQFQTTILPGDRRKLKYNLYPLIAGSVSLPRLVLSVPENSTDGPSLRQEHLNSLLHRSLPTHIYVMPQMKGQPELTNVIKRCEMINLN</sequence>
<dbReference type="InterPro" id="IPR021773">
    <property type="entry name" value="TPC11"/>
</dbReference>